<evidence type="ECO:0000313" key="2">
    <source>
        <dbReference type="Proteomes" id="UP001430755"/>
    </source>
</evidence>
<name>A0ABS9WGL4_9ACTN</name>
<dbReference type="EMBL" id="JAJMLW010000002">
    <property type="protein sequence ID" value="MCI2241925.1"/>
    <property type="molecule type" value="Genomic_DNA"/>
</dbReference>
<gene>
    <name evidence="1" type="ORF">LPT13_06125</name>
</gene>
<keyword evidence="2" id="KW-1185">Reference proteome</keyword>
<comment type="caution">
    <text evidence="1">The sequence shown here is derived from an EMBL/GenBank/DDBJ whole genome shotgun (WGS) entry which is preliminary data.</text>
</comment>
<protein>
    <submittedName>
        <fullName evidence="1">Type II toxin-antitoxin system RelB/DinJ family antitoxin</fullName>
    </submittedName>
</protein>
<accession>A0ABS9WGL4</accession>
<dbReference type="Proteomes" id="UP001430755">
    <property type="component" value="Unassembled WGS sequence"/>
</dbReference>
<dbReference type="RefSeq" id="WP_242164641.1">
    <property type="nucleotide sequence ID" value="NZ_JAJMLW010000002.1"/>
</dbReference>
<dbReference type="Gene3D" id="1.10.1220.10">
    <property type="entry name" value="Met repressor-like"/>
    <property type="match status" value="1"/>
</dbReference>
<reference evidence="1" key="1">
    <citation type="submission" date="2021-11" db="EMBL/GenBank/DDBJ databases">
        <title>A Novel Adlercreutzia Species, isolated from a Allomyrina dichotoma larva feces.</title>
        <authorList>
            <person name="Suh M.K."/>
        </authorList>
    </citation>
    <scope>NUCLEOTIDE SEQUENCE</scope>
    <source>
        <strain evidence="1">JBNU-10</strain>
    </source>
</reference>
<sequence>MVSVQMNTRIDGAVKERGDRALAAAGLNPSQVVRAVWAFAARNEGRPQAMRDLMGELGESLPAPEKQTVAQEGWSIVGEGLARLGVPAPPRPASGDLEALYDGLRADALDERLAKWGLR</sequence>
<organism evidence="1 2">
    <name type="scientific">Adlercreutzia faecimuris</name>
    <dbReference type="NCBI Taxonomy" id="2897341"/>
    <lineage>
        <taxon>Bacteria</taxon>
        <taxon>Bacillati</taxon>
        <taxon>Actinomycetota</taxon>
        <taxon>Coriobacteriia</taxon>
        <taxon>Eggerthellales</taxon>
        <taxon>Eggerthellaceae</taxon>
        <taxon>Adlercreutzia</taxon>
    </lineage>
</organism>
<evidence type="ECO:0000313" key="1">
    <source>
        <dbReference type="EMBL" id="MCI2241925.1"/>
    </source>
</evidence>
<dbReference type="InterPro" id="IPR013321">
    <property type="entry name" value="Arc_rbn_hlx_hlx"/>
</dbReference>
<proteinExistence type="predicted"/>